<reference evidence="2" key="1">
    <citation type="submission" date="2014-07" db="EMBL/GenBank/DDBJ databases">
        <title>Identification of a novel salt tolerance gene in wild soybean by whole-genome sequencing.</title>
        <authorList>
            <person name="Lam H.-M."/>
            <person name="Qi X."/>
            <person name="Li M.-W."/>
            <person name="Liu X."/>
            <person name="Xie M."/>
            <person name="Ni M."/>
            <person name="Xu X."/>
        </authorList>
    </citation>
    <scope>NUCLEOTIDE SEQUENCE [LARGE SCALE GENOMIC DNA]</scope>
    <source>
        <tissue evidence="2">Root</tissue>
    </source>
</reference>
<sequence>MAHDASISDGALSFNIMIHMLNILLTPSNFILWRRQLQGQALYGHIDGFTPTFPAMLTSADGSPSSIVNPAFTSWKQQDQQLVSLLPASLKEETLAEVLHCETSQQIWTTLESLFGGDSKIREIAIRDQLLHLKKDSSSV</sequence>
<keyword evidence="1" id="KW-0812">Transmembrane</keyword>
<keyword evidence="1" id="KW-1133">Transmembrane helix</keyword>
<dbReference type="Proteomes" id="UP000053555">
    <property type="component" value="Unassembled WGS sequence"/>
</dbReference>
<dbReference type="Pfam" id="PF14223">
    <property type="entry name" value="Retrotran_gag_2"/>
    <property type="match status" value="1"/>
</dbReference>
<dbReference type="PANTHER" id="PTHR47481:SF41">
    <property type="entry name" value="COPIA-LIKE POLYPROTEIN_RETROTRANSPOSON"/>
    <property type="match status" value="1"/>
</dbReference>
<dbReference type="PANTHER" id="PTHR47481">
    <property type="match status" value="1"/>
</dbReference>
<name>A0A0B2SL73_GLYSO</name>
<gene>
    <name evidence="2" type="ORF">glysoja_041710</name>
</gene>
<evidence type="ECO:0000313" key="2">
    <source>
        <dbReference type="EMBL" id="KHN45104.1"/>
    </source>
</evidence>
<keyword evidence="1" id="KW-0472">Membrane</keyword>
<protein>
    <recommendedName>
        <fullName evidence="3">Retrovirus-related Pol polyprotein from transposon RE1</fullName>
    </recommendedName>
</protein>
<dbReference type="AlphaFoldDB" id="A0A0B2SL73"/>
<accession>A0A0B2SL73</accession>
<evidence type="ECO:0008006" key="3">
    <source>
        <dbReference type="Google" id="ProtNLM"/>
    </source>
</evidence>
<proteinExistence type="predicted"/>
<dbReference type="EMBL" id="KN642659">
    <property type="protein sequence ID" value="KHN45104.1"/>
    <property type="molecule type" value="Genomic_DNA"/>
</dbReference>
<organism evidence="2">
    <name type="scientific">Glycine soja</name>
    <name type="common">Wild soybean</name>
    <dbReference type="NCBI Taxonomy" id="3848"/>
    <lineage>
        <taxon>Eukaryota</taxon>
        <taxon>Viridiplantae</taxon>
        <taxon>Streptophyta</taxon>
        <taxon>Embryophyta</taxon>
        <taxon>Tracheophyta</taxon>
        <taxon>Spermatophyta</taxon>
        <taxon>Magnoliopsida</taxon>
        <taxon>eudicotyledons</taxon>
        <taxon>Gunneridae</taxon>
        <taxon>Pentapetalae</taxon>
        <taxon>rosids</taxon>
        <taxon>fabids</taxon>
        <taxon>Fabales</taxon>
        <taxon>Fabaceae</taxon>
        <taxon>Papilionoideae</taxon>
        <taxon>50 kb inversion clade</taxon>
        <taxon>NPAAA clade</taxon>
        <taxon>indigoferoid/millettioid clade</taxon>
        <taxon>Phaseoleae</taxon>
        <taxon>Glycine</taxon>
        <taxon>Glycine subgen. Soja</taxon>
    </lineage>
</organism>
<evidence type="ECO:0000256" key="1">
    <source>
        <dbReference type="SAM" id="Phobius"/>
    </source>
</evidence>
<feature type="transmembrane region" description="Helical" evidence="1">
    <location>
        <begin position="12"/>
        <end position="33"/>
    </location>
</feature>